<evidence type="ECO:0000256" key="1">
    <source>
        <dbReference type="SAM" id="MobiDB-lite"/>
    </source>
</evidence>
<evidence type="ECO:0000256" key="2">
    <source>
        <dbReference type="SAM" id="Phobius"/>
    </source>
</evidence>
<evidence type="ECO:0000259" key="3">
    <source>
        <dbReference type="Pfam" id="PF01970"/>
    </source>
</evidence>
<feature type="transmembrane region" description="Helical" evidence="2">
    <location>
        <begin position="204"/>
        <end position="224"/>
    </location>
</feature>
<reference evidence="4" key="1">
    <citation type="submission" date="2021-06" db="EMBL/GenBank/DDBJ databases">
        <title>Sequencing of actinobacteria type strains.</title>
        <authorList>
            <person name="Nguyen G.-S."/>
            <person name="Wentzel A."/>
        </authorList>
    </citation>
    <scope>NUCLEOTIDE SEQUENCE</scope>
    <source>
        <strain evidence="4">P38-E01</strain>
    </source>
</reference>
<feature type="transmembrane region" description="Helical" evidence="2">
    <location>
        <begin position="20"/>
        <end position="49"/>
    </location>
</feature>
<feature type="domain" description="DUF112" evidence="3">
    <location>
        <begin position="20"/>
        <end position="445"/>
    </location>
</feature>
<feature type="transmembrane region" description="Helical" evidence="2">
    <location>
        <begin position="114"/>
        <end position="140"/>
    </location>
</feature>
<accession>A0A949N3K7</accession>
<comment type="caution">
    <text evidence="4">The sequence shown here is derived from an EMBL/GenBank/DDBJ whole genome shotgun (WGS) entry which is preliminary data.</text>
</comment>
<feature type="transmembrane region" description="Helical" evidence="2">
    <location>
        <begin position="152"/>
        <end position="184"/>
    </location>
</feature>
<name>A0A949N3K7_9ACTN</name>
<dbReference type="AlphaFoldDB" id="A0A949N3K7"/>
<dbReference type="RefSeq" id="WP_211040742.1">
    <property type="nucleotide sequence ID" value="NZ_JAELVF020000001.1"/>
</dbReference>
<dbReference type="Pfam" id="PF01970">
    <property type="entry name" value="TctA"/>
    <property type="match status" value="1"/>
</dbReference>
<feature type="transmembrane region" description="Helical" evidence="2">
    <location>
        <begin position="421"/>
        <end position="451"/>
    </location>
</feature>
<keyword evidence="5" id="KW-1185">Reference proteome</keyword>
<protein>
    <submittedName>
        <fullName evidence="4">Tripartite tricarboxylate transporter permease</fullName>
    </submittedName>
</protein>
<dbReference type="PANTHER" id="PTHR35342">
    <property type="entry name" value="TRICARBOXYLIC TRANSPORT PROTEIN"/>
    <property type="match status" value="1"/>
</dbReference>
<gene>
    <name evidence="4" type="ORF">JGS22_004725</name>
</gene>
<keyword evidence="2" id="KW-0812">Transmembrane</keyword>
<keyword evidence="2" id="KW-0472">Membrane</keyword>
<feature type="transmembrane region" description="Helical" evidence="2">
    <location>
        <begin position="471"/>
        <end position="494"/>
    </location>
</feature>
<dbReference type="Proteomes" id="UP000694501">
    <property type="component" value="Unassembled WGS sequence"/>
</dbReference>
<feature type="transmembrane region" description="Helical" evidence="2">
    <location>
        <begin position="362"/>
        <end position="385"/>
    </location>
</feature>
<dbReference type="EMBL" id="JAELVF020000001">
    <property type="protein sequence ID" value="MBU7596959.1"/>
    <property type="molecule type" value="Genomic_DNA"/>
</dbReference>
<organism evidence="4 5">
    <name type="scientific">Streptomyces tardus</name>
    <dbReference type="NCBI Taxonomy" id="2780544"/>
    <lineage>
        <taxon>Bacteria</taxon>
        <taxon>Bacillati</taxon>
        <taxon>Actinomycetota</taxon>
        <taxon>Actinomycetes</taxon>
        <taxon>Kitasatosporales</taxon>
        <taxon>Streptomycetaceae</taxon>
        <taxon>Streptomyces</taxon>
    </lineage>
</organism>
<proteinExistence type="predicted"/>
<feature type="transmembrane region" description="Helical" evidence="2">
    <location>
        <begin position="61"/>
        <end position="82"/>
    </location>
</feature>
<dbReference type="PANTHER" id="PTHR35342:SF5">
    <property type="entry name" value="TRICARBOXYLIC TRANSPORT PROTEIN"/>
    <property type="match status" value="1"/>
</dbReference>
<evidence type="ECO:0000313" key="5">
    <source>
        <dbReference type="Proteomes" id="UP000694501"/>
    </source>
</evidence>
<evidence type="ECO:0000313" key="4">
    <source>
        <dbReference type="EMBL" id="MBU7596959.1"/>
    </source>
</evidence>
<dbReference type="InterPro" id="IPR002823">
    <property type="entry name" value="DUF112_TM"/>
</dbReference>
<sequence length="530" mass="54458">MEAFSLLGDGLVSALTPANLLWAFCGVLLGTAVGVLPGMGSAMAVALLLPVTFQMDPTAAFILFAGVYYGGTFGGATTSILLNTPGQASSIATTYEGHKMALAGRAPQALGTAVIGSFVASVIGTLVVALFAPVMVDFALKFGPGEYFALTVFSFVAVAAVVSGSVVRGIASLLIGLAIGLVGIDSQSGAPRFDFGSAVLLDGVDLIIVTVGLLALGEVLYVAAQGRHAPDLASIRSGKPWLKRRDLRRSWPAWLRGTALGTTFGPIPGSGAEIPTFLSLGAERRLAKRRERRGGEKSEFGKGAIEGVAGPEAANNGSAAGTLVPLLGLGLPTSATAAIMLAAFQQYGLQPGPVLFERNGDLVWTLLASLLIGSVLLLAINLPFAPLWAKLLKLPKPYLYAGITLFSVLAVYAINGSTVHLVMLLAVSLLAFAMRHFGVPVAPALIGVVLGPIAETELRRALAASAGDPSILVNSGISIGLYVMVVVAALLPLAAKLRRLRARRAEAARDSGNDGDGGGEEREPAGTASR</sequence>
<keyword evidence="2" id="KW-1133">Transmembrane helix</keyword>
<feature type="region of interest" description="Disordered" evidence="1">
    <location>
        <begin position="506"/>
        <end position="530"/>
    </location>
</feature>